<dbReference type="EMBL" id="AJWJ01000179">
    <property type="protein sequence ID" value="KAF2073854.1"/>
    <property type="molecule type" value="Genomic_DNA"/>
</dbReference>
<dbReference type="SUPFAM" id="SSF55729">
    <property type="entry name" value="Acyl-CoA N-acyltransferases (Nat)"/>
    <property type="match status" value="1"/>
</dbReference>
<sequence>MTSERDSLYLVRDPQAGDFDIIVERQWRVYESEYGWNSDFRDILVDIIQKYQAEFDQSLDRCWIAEKEGQVVGSIFVVKHDQTTAKLRMLYVDSSARGLGIGKRLIEETINFARQSGYKRMVLWTMSVLTTARGLYQRAGFNLVEEEKVQSFGKDLVSQTWSLDL</sequence>
<feature type="domain" description="N-acetyltransferase" evidence="2">
    <location>
        <begin position="9"/>
        <end position="165"/>
    </location>
</feature>
<protein>
    <recommendedName>
        <fullName evidence="2">N-acetyltransferase domain-containing protein</fullName>
    </recommendedName>
</protein>
<comment type="caution">
    <text evidence="3">The sequence shown here is derived from an EMBL/GenBank/DDBJ whole genome shotgun (WGS) entry which is preliminary data.</text>
</comment>
<reference evidence="3" key="1">
    <citation type="submission" date="2020-01" db="EMBL/GenBank/DDBJ databases">
        <title>Development of genomics and gene disruption for Polysphondylium violaceum indicates a role for the polyketide synthase stlB in stalk morphogenesis.</title>
        <authorList>
            <person name="Narita B."/>
            <person name="Kawabe Y."/>
            <person name="Kin K."/>
            <person name="Saito T."/>
            <person name="Gibbs R."/>
            <person name="Kuspa A."/>
            <person name="Muzny D."/>
            <person name="Queller D."/>
            <person name="Richards S."/>
            <person name="Strassman J."/>
            <person name="Sucgang R."/>
            <person name="Worley K."/>
            <person name="Schaap P."/>
        </authorList>
    </citation>
    <scope>NUCLEOTIDE SEQUENCE</scope>
    <source>
        <strain evidence="3">QSvi11</strain>
    </source>
</reference>
<accession>A0A8J4PXG5</accession>
<keyword evidence="4" id="KW-1185">Reference proteome</keyword>
<dbReference type="InterPro" id="IPR000182">
    <property type="entry name" value="GNAT_dom"/>
</dbReference>
<keyword evidence="1" id="KW-0808">Transferase</keyword>
<dbReference type="Proteomes" id="UP000695562">
    <property type="component" value="Unassembled WGS sequence"/>
</dbReference>
<organism evidence="3 4">
    <name type="scientific">Polysphondylium violaceum</name>
    <dbReference type="NCBI Taxonomy" id="133409"/>
    <lineage>
        <taxon>Eukaryota</taxon>
        <taxon>Amoebozoa</taxon>
        <taxon>Evosea</taxon>
        <taxon>Eumycetozoa</taxon>
        <taxon>Dictyostelia</taxon>
        <taxon>Dictyosteliales</taxon>
        <taxon>Dictyosteliaceae</taxon>
        <taxon>Polysphondylium</taxon>
    </lineage>
</organism>
<dbReference type="AlphaFoldDB" id="A0A8J4PXG5"/>
<dbReference type="InterPro" id="IPR016181">
    <property type="entry name" value="Acyl_CoA_acyltransferase"/>
</dbReference>
<dbReference type="PANTHER" id="PTHR13947">
    <property type="entry name" value="GNAT FAMILY N-ACETYLTRANSFERASE"/>
    <property type="match status" value="1"/>
</dbReference>
<dbReference type="Gene3D" id="3.40.630.30">
    <property type="match status" value="1"/>
</dbReference>
<dbReference type="CDD" id="cd04301">
    <property type="entry name" value="NAT_SF"/>
    <property type="match status" value="1"/>
</dbReference>
<dbReference type="PANTHER" id="PTHR13947:SF37">
    <property type="entry name" value="LD18367P"/>
    <property type="match status" value="1"/>
</dbReference>
<evidence type="ECO:0000256" key="1">
    <source>
        <dbReference type="ARBA" id="ARBA00022679"/>
    </source>
</evidence>
<evidence type="ECO:0000313" key="4">
    <source>
        <dbReference type="Proteomes" id="UP000695562"/>
    </source>
</evidence>
<proteinExistence type="predicted"/>
<gene>
    <name evidence="3" type="ORF">CYY_004850</name>
</gene>
<dbReference type="PROSITE" id="PS51186">
    <property type="entry name" value="GNAT"/>
    <property type="match status" value="1"/>
</dbReference>
<dbReference type="GO" id="GO:0008080">
    <property type="term" value="F:N-acetyltransferase activity"/>
    <property type="evidence" value="ECO:0007669"/>
    <property type="project" value="InterPro"/>
</dbReference>
<name>A0A8J4PXG5_9MYCE</name>
<dbReference type="OrthoDB" id="41532at2759"/>
<dbReference type="Pfam" id="PF00583">
    <property type="entry name" value="Acetyltransf_1"/>
    <property type="match status" value="1"/>
</dbReference>
<dbReference type="InterPro" id="IPR050769">
    <property type="entry name" value="NAT_camello-type"/>
</dbReference>
<evidence type="ECO:0000259" key="2">
    <source>
        <dbReference type="PROSITE" id="PS51186"/>
    </source>
</evidence>
<evidence type="ECO:0000313" key="3">
    <source>
        <dbReference type="EMBL" id="KAF2073854.1"/>
    </source>
</evidence>